<name>A0A1C1YTQ2_9HYPH</name>
<organism evidence="1 2">
    <name type="scientific">Hoeflea olei</name>
    <dbReference type="NCBI Taxonomy" id="1480615"/>
    <lineage>
        <taxon>Bacteria</taxon>
        <taxon>Pseudomonadati</taxon>
        <taxon>Pseudomonadota</taxon>
        <taxon>Alphaproteobacteria</taxon>
        <taxon>Hyphomicrobiales</taxon>
        <taxon>Rhizobiaceae</taxon>
        <taxon>Hoeflea</taxon>
    </lineage>
</organism>
<gene>
    <name evidence="1" type="ORF">AWJ14_06835</name>
</gene>
<accession>A0A1C1YTQ2</accession>
<dbReference type="EMBL" id="LQZT01000023">
    <property type="protein sequence ID" value="OCW56872.1"/>
    <property type="molecule type" value="Genomic_DNA"/>
</dbReference>
<evidence type="ECO:0000313" key="1">
    <source>
        <dbReference type="EMBL" id="OCW56872.1"/>
    </source>
</evidence>
<dbReference type="STRING" id="1480615.AWJ14_06835"/>
<comment type="caution">
    <text evidence="1">The sequence shown here is derived from an EMBL/GenBank/DDBJ whole genome shotgun (WGS) entry which is preliminary data.</text>
</comment>
<keyword evidence="2" id="KW-1185">Reference proteome</keyword>
<dbReference type="Proteomes" id="UP000094795">
    <property type="component" value="Unassembled WGS sequence"/>
</dbReference>
<proteinExistence type="predicted"/>
<evidence type="ECO:0000313" key="2">
    <source>
        <dbReference type="Proteomes" id="UP000094795"/>
    </source>
</evidence>
<protein>
    <submittedName>
        <fullName evidence="1">Uncharacterized protein</fullName>
    </submittedName>
</protein>
<dbReference type="AlphaFoldDB" id="A0A1C1YTQ2"/>
<sequence length="93" mass="11059">MIEQKYFCCESSDRNRAMHHAILDAAPGSMQGMPDGLYQTVYFYLYPADGEHADVELTVTSSYRRHINFGQIKRRFDTHYLLRKCHFERRRLP</sequence>
<reference evidence="1 2" key="1">
    <citation type="submission" date="2015-12" db="EMBL/GenBank/DDBJ databases">
        <authorList>
            <person name="Shamseldin A."/>
            <person name="Moawad H."/>
            <person name="Abd El-Rahim W.M."/>
            <person name="Sadowsky M.J."/>
        </authorList>
    </citation>
    <scope>NUCLEOTIDE SEQUENCE [LARGE SCALE GENOMIC DNA]</scope>
    <source>
        <strain evidence="1 2">JC234</strain>
    </source>
</reference>